<sequence>MVTGKGNSEDTCTWLQLRALTRVCVLVIRQGQCNVNVLRTAVKYTHRYPSHRPPSAKVIRSLDNRSQNTGSICPTASRHEVGRPHNALTVSQKDAILRRVDETSDELLQKFNVTADLKTDELWKRREDFIFYFQLQSSENKRRFRKVSEYYISENRMSCSKNVIIQCPTIPESFRKFRCAESEFSSYVSKKNVLEAVTFVYLERNTNPLPSDSNLNNSKIVDKEGLVAACKTLMDIVTCHKELSEAHLPAIFENPEGVNEAQRAAMRKSFAEFVISFFTHDAEFDSCNVTQYEIKTRYYPIIL</sequence>
<reference evidence="1" key="1">
    <citation type="journal article" date="2020" name="bioRxiv">
        <title>Chromosome-level reference genome of the European wasp spider Argiope bruennichi: a resource for studies on range expansion and evolutionary adaptation.</title>
        <authorList>
            <person name="Sheffer M.M."/>
            <person name="Hoppe A."/>
            <person name="Krehenwinkel H."/>
            <person name="Uhl G."/>
            <person name="Kuss A.W."/>
            <person name="Jensen L."/>
            <person name="Jensen C."/>
            <person name="Gillespie R.G."/>
            <person name="Hoff K.J."/>
            <person name="Prost S."/>
        </authorList>
    </citation>
    <scope>NUCLEOTIDE SEQUENCE</scope>
</reference>
<evidence type="ECO:0000313" key="2">
    <source>
        <dbReference type="Proteomes" id="UP000807504"/>
    </source>
</evidence>
<proteinExistence type="predicted"/>
<dbReference type="EMBL" id="JABXBU010002227">
    <property type="protein sequence ID" value="KAF8773101.1"/>
    <property type="molecule type" value="Genomic_DNA"/>
</dbReference>
<accession>A0A8T0EHV5</accession>
<comment type="caution">
    <text evidence="1">The sequence shown here is derived from an EMBL/GenBank/DDBJ whole genome shotgun (WGS) entry which is preliminary data.</text>
</comment>
<name>A0A8T0EHV5_ARGBR</name>
<protein>
    <submittedName>
        <fullName evidence="1">Uncharacterized protein</fullName>
    </submittedName>
</protein>
<dbReference type="Proteomes" id="UP000807504">
    <property type="component" value="Unassembled WGS sequence"/>
</dbReference>
<dbReference type="AlphaFoldDB" id="A0A8T0EHV5"/>
<gene>
    <name evidence="1" type="ORF">HNY73_015789</name>
</gene>
<evidence type="ECO:0000313" key="1">
    <source>
        <dbReference type="EMBL" id="KAF8773101.1"/>
    </source>
</evidence>
<reference evidence="1" key="2">
    <citation type="submission" date="2020-06" db="EMBL/GenBank/DDBJ databases">
        <authorList>
            <person name="Sheffer M."/>
        </authorList>
    </citation>
    <scope>NUCLEOTIDE SEQUENCE</scope>
</reference>
<keyword evidence="2" id="KW-1185">Reference proteome</keyword>
<organism evidence="1 2">
    <name type="scientific">Argiope bruennichi</name>
    <name type="common">Wasp spider</name>
    <name type="synonym">Aranea bruennichi</name>
    <dbReference type="NCBI Taxonomy" id="94029"/>
    <lineage>
        <taxon>Eukaryota</taxon>
        <taxon>Metazoa</taxon>
        <taxon>Ecdysozoa</taxon>
        <taxon>Arthropoda</taxon>
        <taxon>Chelicerata</taxon>
        <taxon>Arachnida</taxon>
        <taxon>Araneae</taxon>
        <taxon>Araneomorphae</taxon>
        <taxon>Entelegynae</taxon>
        <taxon>Araneoidea</taxon>
        <taxon>Araneidae</taxon>
        <taxon>Argiope</taxon>
    </lineage>
</organism>